<name>A0ABD3PF65_9STRA</name>
<sequence length="155" mass="16590">MPSGYEPRIALLRGIAVFETTTTGGGKGEDDNEDDDGEDNDAMENARDAIGRGGLERRWRYFPEAGLPSDVALRIGSMFALRDAWTAEEATPYLERFVVVASSSDREGGGDYGNGSGRSTTTTTVADLLGRHARATTAPEGGKIDVSVVKYVAKR</sequence>
<dbReference type="EMBL" id="JALLAZ020000812">
    <property type="protein sequence ID" value="KAL3786755.1"/>
    <property type="molecule type" value="Genomic_DNA"/>
</dbReference>
<keyword evidence="5" id="KW-1185">Reference proteome</keyword>
<dbReference type="PANTHER" id="PTHR13395:SF6">
    <property type="entry name" value="SISTER CHROMATID COHESION PROTEIN DCC1"/>
    <property type="match status" value="1"/>
</dbReference>
<proteinExistence type="inferred from homology"/>
<evidence type="ECO:0000256" key="2">
    <source>
        <dbReference type="ARBA" id="ARBA00022705"/>
    </source>
</evidence>
<protein>
    <submittedName>
        <fullName evidence="4">Uncharacterized protein</fullName>
    </submittedName>
</protein>
<reference evidence="4 5" key="1">
    <citation type="submission" date="2024-10" db="EMBL/GenBank/DDBJ databases">
        <title>Updated reference genomes for cyclostephanoid diatoms.</title>
        <authorList>
            <person name="Roberts W.R."/>
            <person name="Alverson A.J."/>
        </authorList>
    </citation>
    <scope>NUCLEOTIDE SEQUENCE [LARGE SCALE GENOMIC DNA]</scope>
    <source>
        <strain evidence="4 5">AJA276-08</strain>
    </source>
</reference>
<dbReference type="Pfam" id="PF09724">
    <property type="entry name" value="Dcc1"/>
    <property type="match status" value="1"/>
</dbReference>
<feature type="compositionally biased region" description="Acidic residues" evidence="3">
    <location>
        <begin position="30"/>
        <end position="42"/>
    </location>
</feature>
<evidence type="ECO:0000256" key="3">
    <source>
        <dbReference type="SAM" id="MobiDB-lite"/>
    </source>
</evidence>
<evidence type="ECO:0000313" key="4">
    <source>
        <dbReference type="EMBL" id="KAL3786755.1"/>
    </source>
</evidence>
<dbReference type="AlphaFoldDB" id="A0ABD3PF65"/>
<gene>
    <name evidence="4" type="ORF">ACHAW5_002956</name>
</gene>
<accession>A0ABD3PF65</accession>
<dbReference type="InterPro" id="IPR019128">
    <property type="entry name" value="Dcc1"/>
</dbReference>
<dbReference type="PANTHER" id="PTHR13395">
    <property type="entry name" value="SISTER CHROMATID COHESION PROTEIN DCC1-RELATED"/>
    <property type="match status" value="1"/>
</dbReference>
<keyword evidence="2" id="KW-0235">DNA replication</keyword>
<organism evidence="4 5">
    <name type="scientific">Stephanodiscus triporus</name>
    <dbReference type="NCBI Taxonomy" id="2934178"/>
    <lineage>
        <taxon>Eukaryota</taxon>
        <taxon>Sar</taxon>
        <taxon>Stramenopiles</taxon>
        <taxon>Ochrophyta</taxon>
        <taxon>Bacillariophyta</taxon>
        <taxon>Coscinodiscophyceae</taxon>
        <taxon>Thalassiosirophycidae</taxon>
        <taxon>Stephanodiscales</taxon>
        <taxon>Stephanodiscaceae</taxon>
        <taxon>Stephanodiscus</taxon>
    </lineage>
</organism>
<evidence type="ECO:0000313" key="5">
    <source>
        <dbReference type="Proteomes" id="UP001530315"/>
    </source>
</evidence>
<dbReference type="GO" id="GO:0006260">
    <property type="term" value="P:DNA replication"/>
    <property type="evidence" value="ECO:0007669"/>
    <property type="project" value="UniProtKB-KW"/>
</dbReference>
<feature type="region of interest" description="Disordered" evidence="3">
    <location>
        <begin position="20"/>
        <end position="45"/>
    </location>
</feature>
<evidence type="ECO:0000256" key="1">
    <source>
        <dbReference type="ARBA" id="ARBA00007017"/>
    </source>
</evidence>
<comment type="caution">
    <text evidence="4">The sequence shown here is derived from an EMBL/GenBank/DDBJ whole genome shotgun (WGS) entry which is preliminary data.</text>
</comment>
<comment type="similarity">
    <text evidence="1">Belongs to the DCC1 family.</text>
</comment>
<dbReference type="Proteomes" id="UP001530315">
    <property type="component" value="Unassembled WGS sequence"/>
</dbReference>